<dbReference type="GeneID" id="12983026"/>
<accession>E9ADJ9</accession>
<gene>
    <name evidence="1" type="ORF">LMJF_28_0822</name>
</gene>
<dbReference type="OMA" id="FPCYISC"/>
<organism evidence="1 2">
    <name type="scientific">Leishmania major</name>
    <dbReference type="NCBI Taxonomy" id="5664"/>
    <lineage>
        <taxon>Eukaryota</taxon>
        <taxon>Discoba</taxon>
        <taxon>Euglenozoa</taxon>
        <taxon>Kinetoplastea</taxon>
        <taxon>Metakinetoplastina</taxon>
        <taxon>Trypanosomatida</taxon>
        <taxon>Trypanosomatidae</taxon>
        <taxon>Leishmaniinae</taxon>
        <taxon>Leishmania</taxon>
    </lineage>
</organism>
<evidence type="ECO:0000313" key="1">
    <source>
        <dbReference type="EMBL" id="CBZ05850.1"/>
    </source>
</evidence>
<dbReference type="VEuPathDB" id="TriTrypDB:LMJSD75_280014100"/>
<dbReference type="AlphaFoldDB" id="E9ADJ9"/>
<dbReference type="Proteomes" id="UP000000542">
    <property type="component" value="Chromosome 28"/>
</dbReference>
<dbReference type="KEGG" id="lma:LMJF_28_0822"/>
<dbReference type="EMBL" id="FR796424">
    <property type="protein sequence ID" value="CBZ05850.1"/>
    <property type="molecule type" value="Genomic_DNA"/>
</dbReference>
<proteinExistence type="predicted"/>
<dbReference type="VEuPathDB" id="TriTrypDB:LmjF.28.0822"/>
<reference evidence="1 2" key="1">
    <citation type="journal article" date="2005" name="Science">
        <title>The genome of the kinetoplastid parasite, Leishmania major.</title>
        <authorList>
            <person name="Ivens A.C."/>
            <person name="Peacock C.S."/>
            <person name="Worthey E.A."/>
            <person name="Murphy L."/>
            <person name="Aggarwal G."/>
            <person name="Berriman M."/>
            <person name="Sisk E."/>
            <person name="Rajandream M.A."/>
            <person name="Adlem E."/>
            <person name="Aert R."/>
            <person name="Anupama A."/>
            <person name="Apostolou Z."/>
            <person name="Attipoe P."/>
            <person name="Bason N."/>
            <person name="Bauser C."/>
            <person name="Beck A."/>
            <person name="Beverley S.M."/>
            <person name="Bianchettin G."/>
            <person name="Borzym K."/>
            <person name="Bothe G."/>
            <person name="Bruschi C.V."/>
            <person name="Collins M."/>
            <person name="Cadag E."/>
            <person name="Ciarloni L."/>
            <person name="Clayton C."/>
            <person name="Coulson R.M."/>
            <person name="Cronin A."/>
            <person name="Cruz A.K."/>
            <person name="Davies R.M."/>
            <person name="De Gaudenzi J."/>
            <person name="Dobson D.E."/>
            <person name="Duesterhoeft A."/>
            <person name="Fazelina G."/>
            <person name="Fosker N."/>
            <person name="Frasch A.C."/>
            <person name="Fraser A."/>
            <person name="Fuchs M."/>
            <person name="Gabel C."/>
            <person name="Goble A."/>
            <person name="Goffeau A."/>
            <person name="Harris D."/>
            <person name="Hertz-Fowler C."/>
            <person name="Hilbert H."/>
            <person name="Horn D."/>
            <person name="Huang Y."/>
            <person name="Klages S."/>
            <person name="Knights A."/>
            <person name="Kube M."/>
            <person name="Larke N."/>
            <person name="Litvin L."/>
            <person name="Lord A."/>
            <person name="Louie T."/>
            <person name="Marra M."/>
            <person name="Masuy D."/>
            <person name="Matthews K."/>
            <person name="Michaeli S."/>
            <person name="Mottram J.C."/>
            <person name="Muller-Auer S."/>
            <person name="Munden H."/>
            <person name="Nelson S."/>
            <person name="Norbertczak H."/>
            <person name="Oliver K."/>
            <person name="O'neil S."/>
            <person name="Pentony M."/>
            <person name="Pohl T.M."/>
            <person name="Price C."/>
            <person name="Purnelle B."/>
            <person name="Quail M.A."/>
            <person name="Rabbinowitsch E."/>
            <person name="Reinhardt R."/>
            <person name="Rieger M."/>
            <person name="Rinta J."/>
            <person name="Robben J."/>
            <person name="Robertson L."/>
            <person name="Ruiz J.C."/>
            <person name="Rutter S."/>
            <person name="Saunders D."/>
            <person name="Schafer M."/>
            <person name="Schein J."/>
            <person name="Schwartz D.C."/>
            <person name="Seeger K."/>
            <person name="Seyler A."/>
            <person name="Sharp S."/>
            <person name="Shin H."/>
            <person name="Sivam D."/>
            <person name="Squares R."/>
            <person name="Squares S."/>
            <person name="Tosato V."/>
            <person name="Vogt C."/>
            <person name="Volckaert G."/>
            <person name="Wambutt R."/>
            <person name="Warren T."/>
            <person name="Wedler H."/>
            <person name="Woodward J."/>
            <person name="Zhou S."/>
            <person name="Zimmermann W."/>
            <person name="Smith D.F."/>
            <person name="Blackwell J.M."/>
            <person name="Stuart K.D."/>
            <person name="Barrell B."/>
            <person name="Myler P.J."/>
        </authorList>
    </citation>
    <scope>NUCLEOTIDE SEQUENCE [LARGE SCALE GENOMIC DNA]</scope>
    <source>
        <strain evidence="2">MHOM/IL/81/Friedlin</strain>
    </source>
</reference>
<dbReference type="VEuPathDB" id="TriTrypDB:LMJLV39_280014100"/>
<sequence length="253" mass="27093">MIAWTRRHHARCASLLRYRGEVVHFSADAQTGLVRLVACLCDSTAATSSGAGVAAVRDEKVRLWHQDACRAQCVPFSSQQAFVSAAPWSADSTQDEDVLEATAACMFPCYISCGCPVVVQVSPGPQHNSNASEAEAKSVSSAPSSLHVRRLYVHNPAGSKQGTHDAHTASYYARLPDASFQCWQEHSKVVDGILDVCKGRPDSHLHKRFMGLSSLDVEVLELLNLSKTLGCATGGSGTASVDFTRNTCSEAAL</sequence>
<dbReference type="InParanoid" id="E9ADJ9"/>
<dbReference type="HOGENOM" id="CLU_1100263_0_0_1"/>
<keyword evidence="2" id="KW-1185">Reference proteome</keyword>
<dbReference type="VEuPathDB" id="TriTrypDB:LMJFC_280014500"/>
<reference evidence="1 2" key="2">
    <citation type="journal article" date="2011" name="Genome Res.">
        <title>Chromosome and gene copy number variation allow major structural change between species and strains of Leishmania.</title>
        <authorList>
            <person name="Rogers M.B."/>
            <person name="Hilley J.D."/>
            <person name="Dickens N.J."/>
            <person name="Wilkes J."/>
            <person name="Bates P.A."/>
            <person name="Depledge D.P."/>
            <person name="Harris D."/>
            <person name="Her Y."/>
            <person name="Herzyk P."/>
            <person name="Imamura H."/>
            <person name="Otto T.D."/>
            <person name="Sanders M."/>
            <person name="Seeger K."/>
            <person name="Dujardin J.C."/>
            <person name="Berriman M."/>
            <person name="Smith D.F."/>
            <person name="Hertz-Fowler C."/>
            <person name="Mottram J.C."/>
        </authorList>
    </citation>
    <scope>NUCLEOTIDE SEQUENCE [LARGE SCALE GENOMIC DNA]</scope>
    <source>
        <strain evidence="2">MHOM/IL/81/Friedlin</strain>
    </source>
</reference>
<dbReference type="eggNOG" id="ENOG502SIEF">
    <property type="taxonomic scope" value="Eukaryota"/>
</dbReference>
<evidence type="ECO:0000313" key="2">
    <source>
        <dbReference type="Proteomes" id="UP000000542"/>
    </source>
</evidence>
<protein>
    <submittedName>
        <fullName evidence="1">Uncharacterized protein</fullName>
    </submittedName>
</protein>
<name>E9ADJ9_LEIMA</name>
<dbReference type="RefSeq" id="XP_003722071.1">
    <property type="nucleotide sequence ID" value="XM_003722023.1"/>
</dbReference>